<dbReference type="Proteomes" id="UP000814140">
    <property type="component" value="Unassembled WGS sequence"/>
</dbReference>
<evidence type="ECO:0000313" key="2">
    <source>
        <dbReference type="Proteomes" id="UP000814140"/>
    </source>
</evidence>
<dbReference type="EMBL" id="MU277189">
    <property type="protein sequence ID" value="KAI0067894.1"/>
    <property type="molecule type" value="Genomic_DNA"/>
</dbReference>
<reference evidence="1" key="1">
    <citation type="submission" date="2021-03" db="EMBL/GenBank/DDBJ databases">
        <authorList>
            <consortium name="DOE Joint Genome Institute"/>
            <person name="Ahrendt S."/>
            <person name="Looney B.P."/>
            <person name="Miyauchi S."/>
            <person name="Morin E."/>
            <person name="Drula E."/>
            <person name="Courty P.E."/>
            <person name="Chicoki N."/>
            <person name="Fauchery L."/>
            <person name="Kohler A."/>
            <person name="Kuo A."/>
            <person name="Labutti K."/>
            <person name="Pangilinan J."/>
            <person name="Lipzen A."/>
            <person name="Riley R."/>
            <person name="Andreopoulos W."/>
            <person name="He G."/>
            <person name="Johnson J."/>
            <person name="Barry K.W."/>
            <person name="Grigoriev I.V."/>
            <person name="Nagy L."/>
            <person name="Hibbett D."/>
            <person name="Henrissat B."/>
            <person name="Matheny P.B."/>
            <person name="Labbe J."/>
            <person name="Martin F."/>
        </authorList>
    </citation>
    <scope>NUCLEOTIDE SEQUENCE</scope>
    <source>
        <strain evidence="1">HHB10654</strain>
    </source>
</reference>
<protein>
    <submittedName>
        <fullName evidence="1">Cytochrome P450</fullName>
    </submittedName>
</protein>
<accession>A0ACB8THF1</accession>
<evidence type="ECO:0000313" key="1">
    <source>
        <dbReference type="EMBL" id="KAI0067894.1"/>
    </source>
</evidence>
<keyword evidence="2" id="KW-1185">Reference proteome</keyword>
<name>A0ACB8THF1_9AGAM</name>
<reference evidence="1" key="2">
    <citation type="journal article" date="2022" name="New Phytol.">
        <title>Evolutionary transition to the ectomycorrhizal habit in the genomes of a hyperdiverse lineage of mushroom-forming fungi.</title>
        <authorList>
            <person name="Looney B."/>
            <person name="Miyauchi S."/>
            <person name="Morin E."/>
            <person name="Drula E."/>
            <person name="Courty P.E."/>
            <person name="Kohler A."/>
            <person name="Kuo A."/>
            <person name="LaButti K."/>
            <person name="Pangilinan J."/>
            <person name="Lipzen A."/>
            <person name="Riley R."/>
            <person name="Andreopoulos W."/>
            <person name="He G."/>
            <person name="Johnson J."/>
            <person name="Nolan M."/>
            <person name="Tritt A."/>
            <person name="Barry K.W."/>
            <person name="Grigoriev I.V."/>
            <person name="Nagy L.G."/>
            <person name="Hibbett D."/>
            <person name="Henrissat B."/>
            <person name="Matheny P.B."/>
            <person name="Labbe J."/>
            <person name="Martin F.M."/>
        </authorList>
    </citation>
    <scope>NUCLEOTIDE SEQUENCE</scope>
    <source>
        <strain evidence="1">HHB10654</strain>
    </source>
</reference>
<sequence>MDDPRLIISTLALVVTLGVIRWFWRRRALGSIPSIGYTAPLLSYITGHRFQNQSEVFLEEGCQKYKSGVFKVAMPDYWLVVATGRQLIEDLRKAPDDVLSMAQAVNLFFQTDYTMGPEIENNPYHKQVLQSQLTRNLPLVFDDLREELLAALDDVIPAKVDEWVAISTRQALRQIICRTTNRVFVGATVCRNEDYQRLHIEFAVDVTKSGRLINRFPNFLKPVVGPLFTKLPEYTRREMIYLQPMIEERRQKMEEQGNDWKDKPNDMLMWLMEAATGEERSVENLSRRLLHVNFAALHTSSTAFTHALYHLASKPEYVEALRSEVEKVVAADGWTKAAIGKMRKVDSFLRESQRFNGINLLTMRRLVMKPFTFSNGVTVPPRAVVCCCSRATHADAENYPRADVFDGFRFVDELGDTKHELVSTSTEYLTWGHGRLACPGRFFAAMFLKTMLAQILVQYDVKLEDGQGFPPDTFFSAGCIPGTARVMFRKRR</sequence>
<proteinExistence type="predicted"/>
<gene>
    <name evidence="1" type="ORF">BV25DRAFT_885940</name>
</gene>
<organism evidence="1 2">
    <name type="scientific">Artomyces pyxidatus</name>
    <dbReference type="NCBI Taxonomy" id="48021"/>
    <lineage>
        <taxon>Eukaryota</taxon>
        <taxon>Fungi</taxon>
        <taxon>Dikarya</taxon>
        <taxon>Basidiomycota</taxon>
        <taxon>Agaricomycotina</taxon>
        <taxon>Agaricomycetes</taxon>
        <taxon>Russulales</taxon>
        <taxon>Auriscalpiaceae</taxon>
        <taxon>Artomyces</taxon>
    </lineage>
</organism>
<comment type="caution">
    <text evidence="1">The sequence shown here is derived from an EMBL/GenBank/DDBJ whole genome shotgun (WGS) entry which is preliminary data.</text>
</comment>